<dbReference type="InterPro" id="IPR036864">
    <property type="entry name" value="Zn2-C6_fun-type_DNA-bd_sf"/>
</dbReference>
<comment type="subcellular location">
    <subcellularLocation>
        <location evidence="1">Nucleus</location>
    </subcellularLocation>
</comment>
<evidence type="ECO:0000313" key="9">
    <source>
        <dbReference type="Proteomes" id="UP000197666"/>
    </source>
</evidence>
<name>A0A254TYM2_ASPNG</name>
<dbReference type="Gene3D" id="4.10.240.10">
    <property type="entry name" value="Zn(2)-C6 fungal-type DNA-binding domain"/>
    <property type="match status" value="1"/>
</dbReference>
<dbReference type="InterPro" id="IPR001138">
    <property type="entry name" value="Zn2Cys6_DnaBD"/>
</dbReference>
<dbReference type="GO" id="GO:0005634">
    <property type="term" value="C:nucleus"/>
    <property type="evidence" value="ECO:0007669"/>
    <property type="project" value="UniProtKB-SubCell"/>
</dbReference>
<sequence length="706" mass="79470">MKRKAAFQLPHTPRRAPRQDPVSCDSCRLKKIKCDRQQPCSSCSARRLTCRYGKPEAAGTARVQKPLLAAGVERTSPPSNPTVPPRADNVPIEPTAAPLRACNRESLLTADWLENIHMADRVPTATPKWLRDGLDDPVRGRNLNLSLNDETGSARPLLSMPYMNRSAIDENPASINLITFVPAKSEALDLFRYYHRYVDYLYHIIVPKRVEGQINGIYRCIESNAPVDLNHLALLFGILASSLCLQRSVVASTDAEARSQEFAFLTGAALIQSHYSLSPTLVGLQATMVVMHNVSNWNIPPSVSGLFVHGAIVSQAKSLMLHCIDSPRFRNEREGSDYDAIDLEVKRRLWWDLTSFDWLLGFLTGPQEWTYLIQPHHMNVNQPLNIDDNAMCHNMVSMPNSTPTDMSFFLQRLTLAAVSREVVDATSYEHLHGLEPIYEKILELDKKFHRAVAEIPDFFRLDPSSRRRFASLYEERPTIAWQGCLLQQGFFSRLCRLHRDFFIRGAREPAYSYSHVICLQSARKVLEIKRIMDGNEPNYTPPNSVVWSVMHHVFAAAVILLLDVCFNWDDILAEKRKEEVLDACRMLSKAQESSALVREGINAMMGVLQKHWRTGKQAENHTIISQGADGARSHPGSAPAHVPALNAESNVMPPHLPAATNDNAPHERQLEDIWTEMLETGNDLALDSADWTELLNELTDPELSRG</sequence>
<dbReference type="SMART" id="SM00066">
    <property type="entry name" value="GAL4"/>
    <property type="match status" value="1"/>
</dbReference>
<dbReference type="GO" id="GO:0008270">
    <property type="term" value="F:zinc ion binding"/>
    <property type="evidence" value="ECO:0007669"/>
    <property type="project" value="InterPro"/>
</dbReference>
<proteinExistence type="predicted"/>
<dbReference type="GO" id="GO:0009893">
    <property type="term" value="P:positive regulation of metabolic process"/>
    <property type="evidence" value="ECO:0007669"/>
    <property type="project" value="UniProtKB-ARBA"/>
</dbReference>
<dbReference type="VEuPathDB" id="FungiDB:An01g02050"/>
<protein>
    <submittedName>
        <fullName evidence="8">EF-hand domain family protein</fullName>
    </submittedName>
</protein>
<feature type="region of interest" description="Disordered" evidence="7">
    <location>
        <begin position="72"/>
        <end position="91"/>
    </location>
</feature>
<dbReference type="Pfam" id="PF00172">
    <property type="entry name" value="Zn_clus"/>
    <property type="match status" value="1"/>
</dbReference>
<dbReference type="SUPFAM" id="SSF57701">
    <property type="entry name" value="Zn2/Cys6 DNA-binding domain"/>
    <property type="match status" value="1"/>
</dbReference>
<dbReference type="CDD" id="cd00067">
    <property type="entry name" value="GAL4"/>
    <property type="match status" value="1"/>
</dbReference>
<dbReference type="VEuPathDB" id="FungiDB:M747DRAFT_261014"/>
<dbReference type="EMBL" id="NKJJ02000004">
    <property type="protein sequence ID" value="TPR11916.1"/>
    <property type="molecule type" value="Genomic_DNA"/>
</dbReference>
<dbReference type="PANTHER" id="PTHR31001">
    <property type="entry name" value="UNCHARACTERIZED TRANSCRIPTIONAL REGULATORY PROTEIN"/>
    <property type="match status" value="1"/>
</dbReference>
<evidence type="ECO:0000256" key="4">
    <source>
        <dbReference type="ARBA" id="ARBA00023125"/>
    </source>
</evidence>
<organism evidence="8 9">
    <name type="scientific">Aspergillus niger</name>
    <dbReference type="NCBI Taxonomy" id="5061"/>
    <lineage>
        <taxon>Eukaryota</taxon>
        <taxon>Fungi</taxon>
        <taxon>Dikarya</taxon>
        <taxon>Ascomycota</taxon>
        <taxon>Pezizomycotina</taxon>
        <taxon>Eurotiomycetes</taxon>
        <taxon>Eurotiomycetidae</taxon>
        <taxon>Eurotiales</taxon>
        <taxon>Aspergillaceae</taxon>
        <taxon>Aspergillus</taxon>
        <taxon>Aspergillus subgen. Circumdati</taxon>
    </lineage>
</organism>
<dbReference type="VEuPathDB" id="FungiDB:ATCC64974_21400"/>
<dbReference type="PROSITE" id="PS00463">
    <property type="entry name" value="ZN2_CY6_FUNGAL_1"/>
    <property type="match status" value="1"/>
</dbReference>
<dbReference type="PROSITE" id="PS50048">
    <property type="entry name" value="ZN2_CY6_FUNGAL_2"/>
    <property type="match status" value="1"/>
</dbReference>
<keyword evidence="4" id="KW-0238">DNA-binding</keyword>
<evidence type="ECO:0000313" key="8">
    <source>
        <dbReference type="EMBL" id="TPR11916.1"/>
    </source>
</evidence>
<gene>
    <name evidence="8" type="ORF">CAN33_0051105</name>
</gene>
<keyword evidence="6" id="KW-0539">Nucleus</keyword>
<evidence type="ECO:0000256" key="5">
    <source>
        <dbReference type="ARBA" id="ARBA00023163"/>
    </source>
</evidence>
<comment type="caution">
    <text evidence="8">The sequence shown here is derived from an EMBL/GenBank/DDBJ whole genome shotgun (WGS) entry which is preliminary data.</text>
</comment>
<keyword evidence="5" id="KW-0804">Transcription</keyword>
<dbReference type="GO" id="GO:0000981">
    <property type="term" value="F:DNA-binding transcription factor activity, RNA polymerase II-specific"/>
    <property type="evidence" value="ECO:0007669"/>
    <property type="project" value="InterPro"/>
</dbReference>
<dbReference type="CDD" id="cd12148">
    <property type="entry name" value="fungal_TF_MHR"/>
    <property type="match status" value="1"/>
</dbReference>
<dbReference type="PANTHER" id="PTHR31001:SF50">
    <property type="entry name" value="ZN(II)2CYS6 TRANSCRIPTION FACTOR (EUROFUNG)"/>
    <property type="match status" value="1"/>
</dbReference>
<reference evidence="9" key="1">
    <citation type="submission" date="2018-10" db="EMBL/GenBank/DDBJ databases">
        <title>FDA dAtabase for Regulatory Grade micrObial Sequences (FDA-ARGOS): Supporting development and validation of Infectious Disease Dx tests.</title>
        <authorList>
            <person name="Kerrigan L."/>
            <person name="Tallon L."/>
            <person name="Sadzewicz L."/>
            <person name="Sengamalay N."/>
            <person name="Ott S."/>
            <person name="Godinez A."/>
            <person name="Nagaraj S."/>
            <person name="Vavikolanu K."/>
            <person name="Nadendla S."/>
            <person name="George J."/>
            <person name="Sichtig H."/>
        </authorList>
    </citation>
    <scope>NUCLEOTIDE SEQUENCE [LARGE SCALE GENOMIC DNA]</scope>
    <source>
        <strain evidence="9">FDAARGOS_311</strain>
    </source>
</reference>
<dbReference type="OrthoDB" id="3014581at2759"/>
<keyword evidence="2" id="KW-0479">Metal-binding</keyword>
<evidence type="ECO:0000256" key="3">
    <source>
        <dbReference type="ARBA" id="ARBA00023015"/>
    </source>
</evidence>
<dbReference type="VEuPathDB" id="FungiDB:ASPNIDRAFT2_1116788"/>
<dbReference type="AlphaFoldDB" id="A0A254TYM2"/>
<evidence type="ECO:0000256" key="6">
    <source>
        <dbReference type="ARBA" id="ARBA00023242"/>
    </source>
</evidence>
<dbReference type="InterPro" id="IPR050613">
    <property type="entry name" value="Sec_Metabolite_Reg"/>
</dbReference>
<dbReference type="GO" id="GO:0003677">
    <property type="term" value="F:DNA binding"/>
    <property type="evidence" value="ECO:0007669"/>
    <property type="project" value="UniProtKB-KW"/>
</dbReference>
<feature type="region of interest" description="Disordered" evidence="7">
    <location>
        <begin position="1"/>
        <end position="22"/>
    </location>
</feature>
<evidence type="ECO:0000256" key="1">
    <source>
        <dbReference type="ARBA" id="ARBA00004123"/>
    </source>
</evidence>
<accession>A0A254TYM2</accession>
<dbReference type="eggNOG" id="ENOG502SJ9D">
    <property type="taxonomic scope" value="Eukaryota"/>
</dbReference>
<evidence type="ECO:0000256" key="7">
    <source>
        <dbReference type="SAM" id="MobiDB-lite"/>
    </source>
</evidence>
<dbReference type="Proteomes" id="UP000197666">
    <property type="component" value="Unassembled WGS sequence"/>
</dbReference>
<evidence type="ECO:0000256" key="2">
    <source>
        <dbReference type="ARBA" id="ARBA00022723"/>
    </source>
</evidence>
<keyword evidence="3" id="KW-0805">Transcription regulation</keyword>